<keyword evidence="1" id="KW-1133">Transmembrane helix</keyword>
<evidence type="ECO:0000313" key="2">
    <source>
        <dbReference type="EnsemblPlants" id="QL10p052020:mrna:CDS:1"/>
    </source>
</evidence>
<dbReference type="PANTHER" id="PTHR34741:SF1">
    <property type="entry name" value="PGG DOMAIN-CONTAINING PROTEIN"/>
    <property type="match status" value="1"/>
</dbReference>
<reference evidence="2" key="2">
    <citation type="submission" date="2021-01" db="UniProtKB">
        <authorList>
            <consortium name="EnsemblPlants"/>
        </authorList>
    </citation>
    <scope>IDENTIFICATION</scope>
</reference>
<evidence type="ECO:0000313" key="3">
    <source>
        <dbReference type="Proteomes" id="UP000594261"/>
    </source>
</evidence>
<feature type="transmembrane region" description="Helical" evidence="1">
    <location>
        <begin position="55"/>
        <end position="74"/>
    </location>
</feature>
<dbReference type="Gramene" id="QL10p052020:mrna">
    <property type="protein sequence ID" value="QL10p052020:mrna:CDS:1"/>
    <property type="gene ID" value="QL10p052020"/>
</dbReference>
<dbReference type="AlphaFoldDB" id="A0A7N2MV94"/>
<keyword evidence="1" id="KW-0472">Membrane</keyword>
<reference evidence="2 3" key="1">
    <citation type="journal article" date="2016" name="G3 (Bethesda)">
        <title>First Draft Assembly and Annotation of the Genome of a California Endemic Oak Quercus lobata Nee (Fagaceae).</title>
        <authorList>
            <person name="Sork V.L."/>
            <person name="Fitz-Gibbon S.T."/>
            <person name="Puiu D."/>
            <person name="Crepeau M."/>
            <person name="Gugger P.F."/>
            <person name="Sherman R."/>
            <person name="Stevens K."/>
            <person name="Langley C.H."/>
            <person name="Pellegrini M."/>
            <person name="Salzberg S.L."/>
        </authorList>
    </citation>
    <scope>NUCLEOTIDE SEQUENCE [LARGE SCALE GENOMIC DNA]</scope>
    <source>
        <strain evidence="2 3">cv. SW786</strain>
    </source>
</reference>
<keyword evidence="3" id="KW-1185">Reference proteome</keyword>
<accession>A0A7N2MV94</accession>
<organism evidence="2 3">
    <name type="scientific">Quercus lobata</name>
    <name type="common">Valley oak</name>
    <dbReference type="NCBI Taxonomy" id="97700"/>
    <lineage>
        <taxon>Eukaryota</taxon>
        <taxon>Viridiplantae</taxon>
        <taxon>Streptophyta</taxon>
        <taxon>Embryophyta</taxon>
        <taxon>Tracheophyta</taxon>
        <taxon>Spermatophyta</taxon>
        <taxon>Magnoliopsida</taxon>
        <taxon>eudicotyledons</taxon>
        <taxon>Gunneridae</taxon>
        <taxon>Pentapetalae</taxon>
        <taxon>rosids</taxon>
        <taxon>fabids</taxon>
        <taxon>Fagales</taxon>
        <taxon>Fagaceae</taxon>
        <taxon>Quercus</taxon>
    </lineage>
</organism>
<feature type="transmembrane region" description="Helical" evidence="1">
    <location>
        <begin position="86"/>
        <end position="107"/>
    </location>
</feature>
<keyword evidence="1" id="KW-0812">Transmembrane</keyword>
<dbReference type="OMA" id="HSNCPRI"/>
<dbReference type="PANTHER" id="PTHR34741">
    <property type="entry name" value="IMAP FAMILY MEMBER 1, PUTATIVE-RELATED"/>
    <property type="match status" value="1"/>
</dbReference>
<feature type="transmembrane region" description="Helical" evidence="1">
    <location>
        <begin position="113"/>
        <end position="131"/>
    </location>
</feature>
<dbReference type="InParanoid" id="A0A7N2MV94"/>
<protein>
    <submittedName>
        <fullName evidence="2">Uncharacterized protein</fullName>
    </submittedName>
</protein>
<dbReference type="EnsemblPlants" id="QL10p052020:mrna">
    <property type="protein sequence ID" value="QL10p052020:mrna:CDS:1"/>
    <property type="gene ID" value="QL10p052020"/>
</dbReference>
<sequence>MDLESPPVTPVPVVTRQNLERRNLQWQDIIMGFCFTSALEIALQSTQTASQLSPSFHWLSLAVVLTFSTLFVAKFMSSKYPVHAQVVEKVAVFFVTTAFFLAIAISLPPSFHIFIWTIYAVLLLCGFIYSFF</sequence>
<proteinExistence type="predicted"/>
<dbReference type="Proteomes" id="UP000594261">
    <property type="component" value="Chromosome 10"/>
</dbReference>
<name>A0A7N2MV94_QUELO</name>
<evidence type="ECO:0000256" key="1">
    <source>
        <dbReference type="SAM" id="Phobius"/>
    </source>
</evidence>
<dbReference type="EMBL" id="LRBV02000010">
    <property type="status" value="NOT_ANNOTATED_CDS"/>
    <property type="molecule type" value="Genomic_DNA"/>
</dbReference>